<dbReference type="Gene3D" id="1.10.10.60">
    <property type="entry name" value="Homeodomain-like"/>
    <property type="match status" value="1"/>
</dbReference>
<name>A0ABW5MCM9_9BACT</name>
<dbReference type="InterPro" id="IPR018062">
    <property type="entry name" value="HTH_AraC-typ_CS"/>
</dbReference>
<reference evidence="6" key="1">
    <citation type="journal article" date="2019" name="Int. J. Syst. Evol. Microbiol.">
        <title>The Global Catalogue of Microorganisms (GCM) 10K type strain sequencing project: providing services to taxonomists for standard genome sequencing and annotation.</title>
        <authorList>
            <consortium name="The Broad Institute Genomics Platform"/>
            <consortium name="The Broad Institute Genome Sequencing Center for Infectious Disease"/>
            <person name="Wu L."/>
            <person name="Ma J."/>
        </authorList>
    </citation>
    <scope>NUCLEOTIDE SEQUENCE [LARGE SCALE GENOMIC DNA]</scope>
    <source>
        <strain evidence="6">KCTC 42805</strain>
    </source>
</reference>
<keyword evidence="2" id="KW-0238">DNA-binding</keyword>
<protein>
    <submittedName>
        <fullName evidence="5">Helix-turn-helix domain-containing protein</fullName>
    </submittedName>
</protein>
<evidence type="ECO:0000259" key="4">
    <source>
        <dbReference type="PROSITE" id="PS01124"/>
    </source>
</evidence>
<feature type="domain" description="HTH araC/xylS-type" evidence="4">
    <location>
        <begin position="32"/>
        <end position="136"/>
    </location>
</feature>
<comment type="caution">
    <text evidence="5">The sequence shown here is derived from an EMBL/GenBank/DDBJ whole genome shotgun (WGS) entry which is preliminary data.</text>
</comment>
<dbReference type="SUPFAM" id="SSF46689">
    <property type="entry name" value="Homeodomain-like"/>
    <property type="match status" value="1"/>
</dbReference>
<keyword evidence="6" id="KW-1185">Reference proteome</keyword>
<dbReference type="PROSITE" id="PS00041">
    <property type="entry name" value="HTH_ARAC_FAMILY_1"/>
    <property type="match status" value="1"/>
</dbReference>
<dbReference type="PANTHER" id="PTHR43280">
    <property type="entry name" value="ARAC-FAMILY TRANSCRIPTIONAL REGULATOR"/>
    <property type="match status" value="1"/>
</dbReference>
<proteinExistence type="predicted"/>
<dbReference type="InterPro" id="IPR009057">
    <property type="entry name" value="Homeodomain-like_sf"/>
</dbReference>
<dbReference type="InterPro" id="IPR018060">
    <property type="entry name" value="HTH_AraC"/>
</dbReference>
<dbReference type="Proteomes" id="UP001597469">
    <property type="component" value="Unassembled WGS sequence"/>
</dbReference>
<sequence length="142" mass="15638">MYPPNIAIAPIESPAKYQNSALDTPAASVLFEKPEAYITTSRAYEDPELTLSQFAQALDVSTNQLSQAINQVGEQTFYGLVNRHRVMAACSLLTDPKHQHLSVSGIGYEVGFRSKSTYYAAFRRECGITPSVYRKQAKGAQS</sequence>
<dbReference type="PANTHER" id="PTHR43280:SF29">
    <property type="entry name" value="ARAC-FAMILY TRANSCRIPTIONAL REGULATOR"/>
    <property type="match status" value="1"/>
</dbReference>
<evidence type="ECO:0000256" key="1">
    <source>
        <dbReference type="ARBA" id="ARBA00023015"/>
    </source>
</evidence>
<dbReference type="Pfam" id="PF12833">
    <property type="entry name" value="HTH_18"/>
    <property type="match status" value="1"/>
</dbReference>
<organism evidence="5 6">
    <name type="scientific">Spirosoma soli</name>
    <dbReference type="NCBI Taxonomy" id="1770529"/>
    <lineage>
        <taxon>Bacteria</taxon>
        <taxon>Pseudomonadati</taxon>
        <taxon>Bacteroidota</taxon>
        <taxon>Cytophagia</taxon>
        <taxon>Cytophagales</taxon>
        <taxon>Cytophagaceae</taxon>
        <taxon>Spirosoma</taxon>
    </lineage>
</organism>
<evidence type="ECO:0000256" key="2">
    <source>
        <dbReference type="ARBA" id="ARBA00023125"/>
    </source>
</evidence>
<accession>A0ABW5MCM9</accession>
<dbReference type="SMART" id="SM00342">
    <property type="entry name" value="HTH_ARAC"/>
    <property type="match status" value="1"/>
</dbReference>
<evidence type="ECO:0000313" key="6">
    <source>
        <dbReference type="Proteomes" id="UP001597469"/>
    </source>
</evidence>
<dbReference type="RefSeq" id="WP_381527779.1">
    <property type="nucleotide sequence ID" value="NZ_JBHULN010000026.1"/>
</dbReference>
<dbReference type="PROSITE" id="PS01124">
    <property type="entry name" value="HTH_ARAC_FAMILY_2"/>
    <property type="match status" value="1"/>
</dbReference>
<dbReference type="EMBL" id="JBHULN010000026">
    <property type="protein sequence ID" value="MFD2574264.1"/>
    <property type="molecule type" value="Genomic_DNA"/>
</dbReference>
<keyword evidence="3" id="KW-0804">Transcription</keyword>
<keyword evidence="1" id="KW-0805">Transcription regulation</keyword>
<evidence type="ECO:0000313" key="5">
    <source>
        <dbReference type="EMBL" id="MFD2574264.1"/>
    </source>
</evidence>
<gene>
    <name evidence="5" type="ORF">ACFSUS_26755</name>
</gene>
<evidence type="ECO:0000256" key="3">
    <source>
        <dbReference type="ARBA" id="ARBA00023163"/>
    </source>
</evidence>